<organism evidence="3 4">
    <name type="scientific">Plasmodium vinckei lentum</name>
    <dbReference type="NCBI Taxonomy" id="138297"/>
    <lineage>
        <taxon>Eukaryota</taxon>
        <taxon>Sar</taxon>
        <taxon>Alveolata</taxon>
        <taxon>Apicomplexa</taxon>
        <taxon>Aconoidasida</taxon>
        <taxon>Haemosporida</taxon>
        <taxon>Plasmodiidae</taxon>
        <taxon>Plasmodium</taxon>
        <taxon>Plasmodium (Vinckeia)</taxon>
    </lineage>
</organism>
<evidence type="ECO:0000256" key="1">
    <source>
        <dbReference type="SAM" id="MobiDB-lite"/>
    </source>
</evidence>
<feature type="compositionally biased region" description="Low complexity" evidence="1">
    <location>
        <begin position="520"/>
        <end position="532"/>
    </location>
</feature>
<feature type="region of interest" description="Disordered" evidence="1">
    <location>
        <begin position="604"/>
        <end position="676"/>
    </location>
</feature>
<feature type="compositionally biased region" description="Basic and acidic residues" evidence="1">
    <location>
        <begin position="257"/>
        <end position="275"/>
    </location>
</feature>
<evidence type="ECO:0000313" key="3">
    <source>
        <dbReference type="EMBL" id="CAD2089399.1"/>
    </source>
</evidence>
<feature type="compositionally biased region" description="Low complexity" evidence="1">
    <location>
        <begin position="392"/>
        <end position="421"/>
    </location>
</feature>
<feature type="compositionally biased region" description="Polar residues" evidence="1">
    <location>
        <begin position="184"/>
        <end position="200"/>
    </location>
</feature>
<feature type="compositionally biased region" description="Low complexity" evidence="1">
    <location>
        <begin position="662"/>
        <end position="676"/>
    </location>
</feature>
<feature type="compositionally biased region" description="Polar residues" evidence="1">
    <location>
        <begin position="381"/>
        <end position="391"/>
    </location>
</feature>
<proteinExistence type="predicted"/>
<evidence type="ECO:0000256" key="2">
    <source>
        <dbReference type="SAM" id="Phobius"/>
    </source>
</evidence>
<reference evidence="3 4" key="1">
    <citation type="submission" date="2020-08" db="EMBL/GenBank/DDBJ databases">
        <authorList>
            <person name="Ramaprasad A."/>
        </authorList>
    </citation>
    <scope>NUCLEOTIDE SEQUENCE [LARGE SCALE GENOMIC DNA]</scope>
</reference>
<feature type="transmembrane region" description="Helical" evidence="2">
    <location>
        <begin position="824"/>
        <end position="844"/>
    </location>
</feature>
<feature type="compositionally biased region" description="Gly residues" evidence="1">
    <location>
        <begin position="346"/>
        <end position="361"/>
    </location>
</feature>
<dbReference type="EMBL" id="LR865369">
    <property type="protein sequence ID" value="CAD2089399.1"/>
    <property type="molecule type" value="Genomic_DNA"/>
</dbReference>
<feature type="compositionally biased region" description="Low complexity" evidence="1">
    <location>
        <begin position="441"/>
        <end position="450"/>
    </location>
</feature>
<feature type="compositionally biased region" description="Low complexity" evidence="1">
    <location>
        <begin position="236"/>
        <end position="256"/>
    </location>
</feature>
<feature type="compositionally biased region" description="Pro residues" evidence="1">
    <location>
        <begin position="217"/>
        <end position="227"/>
    </location>
</feature>
<keyword evidence="2" id="KW-0812">Transmembrane</keyword>
<name>A0A6V7S0M6_PLAVN</name>
<evidence type="ECO:0000313" key="4">
    <source>
        <dbReference type="Proteomes" id="UP000515308"/>
    </source>
</evidence>
<accession>A0A6V7S0M6</accession>
<sequence>MIWIGSKLFKMDNDYKATLEESYKKHLENIIGNVNYWEIISEKLYKNATIRKMDELYSLLDNICKLITEYNKKPTNPNRKSLGNHAVQCRNFYKTIHKSINGCRPYLHLLDSVKMMYENFRWNQIVNNNNLIGNNKKLLLNSIQPLTTFNDENKLFVPVAANLSFGDKECLEAKSKDEQIGKSIASQKSKNLDRGTQTRVPGNPHRGNTRSTKLPTKPAPPHSPVLKPPERPHAKPPVQKSTQQSQPPSSPQTPQKSEADHQSGAKGSDSKKGNKGDGFNAPGGAVSRPESSEGKSKDAGQKKPNPVGTPSPGPKEGSKPTGLKNQGSGTDGQVAKGSQGSSSSGIDGGRGNVQGDQGGSGNQAKHSRDSSHVNPAPASSGAGTPQSSGTTPSPIQPSASQSPPVSQPSSVSPESQPQPQQKPADSLPKDSLPTGSPPTVQQSDSSLQPSDPKKPDLPPQPPTADPAAPAQDGRSSQTSQTGGSSNQNEQKDSRNSKGGTGGTKDNKGDPNDGSKGPGDGSSDPASSASGGSFDWGSSIFESILKGKEYYDKAFEFIKDNQQKFKDAAEKISGAYNQAKDNLKTTYDQSNKYLNKLINDVIDQFNKNDTPSKSNDKQPGPGSPMGEGNKSNQSPSNPQQNPPPFIPPASPKGPQSNSPPTPSKDLLQQKQSSSQPKPITQHLTQVNQLNHQKIGQLVKSLSFNPNLKKTWNTFPTTWNGSGDCKPEIKFMNVTLVCCTSEQCSLTGILITLVLIPIILSIAYKYLSFGSSKKSEKKNMKRVINFHDGNRKTKIIISSNDRSKHLKPVINSVDGKKDSLLNIYKLIRADSMPFINLFFLLIFFVYKRKRDTIE</sequence>
<feature type="compositionally biased region" description="Basic and acidic residues" evidence="1">
    <location>
        <begin position="290"/>
        <end position="301"/>
    </location>
</feature>
<dbReference type="AlphaFoldDB" id="A0A6V7S0M6"/>
<feature type="region of interest" description="Disordered" evidence="1">
    <location>
        <begin position="181"/>
        <end position="536"/>
    </location>
</feature>
<dbReference type="Proteomes" id="UP000515308">
    <property type="component" value="Chromosome PVLDE_07"/>
</dbReference>
<keyword evidence="2" id="KW-1133">Transmembrane helix</keyword>
<protein>
    <submittedName>
        <fullName evidence="3">PIR protein CIR protein</fullName>
    </submittedName>
</protein>
<gene>
    <name evidence="3" type="ORF">PVLDE_0703450</name>
</gene>
<feature type="compositionally biased region" description="Pro residues" evidence="1">
    <location>
        <begin position="639"/>
        <end position="661"/>
    </location>
</feature>
<keyword evidence="2" id="KW-0472">Membrane</keyword>
<feature type="compositionally biased region" description="Low complexity" evidence="1">
    <location>
        <begin position="465"/>
        <end position="488"/>
    </location>
</feature>
<feature type="transmembrane region" description="Helical" evidence="2">
    <location>
        <begin position="744"/>
        <end position="765"/>
    </location>
</feature>
<dbReference type="VEuPathDB" id="PlasmoDB:PVLDE_0703450"/>